<evidence type="ECO:0000313" key="1">
    <source>
        <dbReference type="EnsemblPlants" id="Zm00001eb051430_P001"/>
    </source>
</evidence>
<dbReference type="AlphaFoldDB" id="A0A804M171"/>
<dbReference type="Gramene" id="Zm00001eb051430_T001">
    <property type="protein sequence ID" value="Zm00001eb051430_P001"/>
    <property type="gene ID" value="Zm00001eb051430"/>
</dbReference>
<reference evidence="1" key="3">
    <citation type="submission" date="2021-05" db="UniProtKB">
        <authorList>
            <consortium name="EnsemblPlants"/>
        </authorList>
    </citation>
    <scope>IDENTIFICATION</scope>
    <source>
        <strain evidence="1">cv. B73</strain>
    </source>
</reference>
<dbReference type="Proteomes" id="UP000007305">
    <property type="component" value="Chromosome 1"/>
</dbReference>
<proteinExistence type="predicted"/>
<dbReference type="EnsemblPlants" id="Zm00001eb051430_T001">
    <property type="protein sequence ID" value="Zm00001eb051430_P001"/>
    <property type="gene ID" value="Zm00001eb051430"/>
</dbReference>
<sequence length="75" mass="8313">MSRRQPVPAAAAKLEEGEHELSIVDALLEVLSGRCELRRTSFGSRRLYRRFSFTSMGAPPQGRRSILGCEYGGIS</sequence>
<dbReference type="InParanoid" id="A0A804M171"/>
<organism evidence="1 2">
    <name type="scientific">Zea mays</name>
    <name type="common">Maize</name>
    <dbReference type="NCBI Taxonomy" id="4577"/>
    <lineage>
        <taxon>Eukaryota</taxon>
        <taxon>Viridiplantae</taxon>
        <taxon>Streptophyta</taxon>
        <taxon>Embryophyta</taxon>
        <taxon>Tracheophyta</taxon>
        <taxon>Spermatophyta</taxon>
        <taxon>Magnoliopsida</taxon>
        <taxon>Liliopsida</taxon>
        <taxon>Poales</taxon>
        <taxon>Poaceae</taxon>
        <taxon>PACMAD clade</taxon>
        <taxon>Panicoideae</taxon>
        <taxon>Andropogonodae</taxon>
        <taxon>Andropogoneae</taxon>
        <taxon>Tripsacinae</taxon>
        <taxon>Zea</taxon>
    </lineage>
</organism>
<keyword evidence="2" id="KW-1185">Reference proteome</keyword>
<reference evidence="2" key="1">
    <citation type="submission" date="2015-12" db="EMBL/GenBank/DDBJ databases">
        <title>Update maize B73 reference genome by single molecule sequencing technologies.</title>
        <authorList>
            <consortium name="Maize Genome Sequencing Project"/>
            <person name="Ware D."/>
        </authorList>
    </citation>
    <scope>NUCLEOTIDE SEQUENCE [LARGE SCALE GENOMIC DNA]</scope>
    <source>
        <strain evidence="2">cv. B73</strain>
    </source>
</reference>
<name>A0A804M171_MAIZE</name>
<reference evidence="1" key="2">
    <citation type="submission" date="2019-07" db="EMBL/GenBank/DDBJ databases">
        <authorList>
            <person name="Seetharam A."/>
            <person name="Woodhouse M."/>
            <person name="Cannon E."/>
        </authorList>
    </citation>
    <scope>NUCLEOTIDE SEQUENCE [LARGE SCALE GENOMIC DNA]</scope>
    <source>
        <strain evidence="1">cv. B73</strain>
    </source>
</reference>
<accession>A0A804M171</accession>
<protein>
    <submittedName>
        <fullName evidence="1">Uncharacterized protein</fullName>
    </submittedName>
</protein>
<evidence type="ECO:0000313" key="2">
    <source>
        <dbReference type="Proteomes" id="UP000007305"/>
    </source>
</evidence>